<feature type="transmembrane region" description="Helical" evidence="7">
    <location>
        <begin position="581"/>
        <end position="601"/>
    </location>
</feature>
<feature type="repeat" description="NHL" evidence="6">
    <location>
        <begin position="102"/>
        <end position="141"/>
    </location>
</feature>
<feature type="signal peptide" evidence="8">
    <location>
        <begin position="1"/>
        <end position="25"/>
    </location>
</feature>
<reference evidence="10 11" key="1">
    <citation type="submission" date="2020-02" db="EMBL/GenBank/DDBJ databases">
        <title>Paenibacillus sp. nov., isolated from rhizosphere soil of tomato.</title>
        <authorList>
            <person name="Weon H.-Y."/>
            <person name="Lee S.A."/>
        </authorList>
    </citation>
    <scope>NUCLEOTIDE SEQUENCE [LARGE SCALE GENOMIC DNA]</scope>
    <source>
        <strain evidence="10 11">14171R-81</strain>
    </source>
</reference>
<dbReference type="AlphaFoldDB" id="A0A6C0P5X2"/>
<name>A0A6C0P5X2_9BACL</name>
<evidence type="ECO:0000256" key="5">
    <source>
        <dbReference type="ARBA" id="ARBA00023136"/>
    </source>
</evidence>
<organism evidence="10 11">
    <name type="scientific">Paenibacillus rhizovicinus</name>
    <dbReference type="NCBI Taxonomy" id="2704463"/>
    <lineage>
        <taxon>Bacteria</taxon>
        <taxon>Bacillati</taxon>
        <taxon>Bacillota</taxon>
        <taxon>Bacilli</taxon>
        <taxon>Bacillales</taxon>
        <taxon>Paenibacillaceae</taxon>
        <taxon>Paenibacillus</taxon>
    </lineage>
</organism>
<dbReference type="CDD" id="cd05819">
    <property type="entry name" value="NHL"/>
    <property type="match status" value="1"/>
</dbReference>
<keyword evidence="2 7" id="KW-0812">Transmembrane</keyword>
<dbReference type="InterPro" id="IPR011042">
    <property type="entry name" value="6-blade_b-propeller_TolB-like"/>
</dbReference>
<evidence type="ECO:0000256" key="2">
    <source>
        <dbReference type="ARBA" id="ARBA00022692"/>
    </source>
</evidence>
<dbReference type="Proteomes" id="UP000479114">
    <property type="component" value="Chromosome"/>
</dbReference>
<feature type="transmembrane region" description="Helical" evidence="7">
    <location>
        <begin position="552"/>
        <end position="569"/>
    </location>
</feature>
<feature type="chain" id="PRO_5038515967" description="Yip1 domain-containing protein" evidence="8">
    <location>
        <begin position="26"/>
        <end position="688"/>
    </location>
</feature>
<feature type="transmembrane region" description="Helical" evidence="7">
    <location>
        <begin position="514"/>
        <end position="532"/>
    </location>
</feature>
<dbReference type="InterPro" id="IPR011990">
    <property type="entry name" value="TPR-like_helical_dom_sf"/>
</dbReference>
<sequence>MTAKRTIAALLLVIFLISQFAPVAAASGDSYTYSYWGDAVPAPDPYVAARVVYGADLNIGGLSSPQDMYISRTGKVYIADTGNNRMIVLNKALQVERVIAGFEHEGKQDTFNQPEGVFADEEGNLYVADTQNRRIVELAADGRFIRAIDKPQSTLIRDGFQYAPSKIVMDSAQRLYLVSRGSYEGIMEFDQDGAFSGFIGTNRVKFNPADLLWKRLSTKKQRDQMEQFIPLEFNNIAIDGDGFMYTTTVEENGNSPLKKLNPSGVDILRSKGYFPPKGDVGTRDAGSIPGSSIFVDVTQDEGGMYSALDSKRGRIFTYDKDGNLLYMFGGLGAEMGKFRTPSAIGMLGEQTLVLDKDNGRLTVFEPTRYGSLIRKAVTSLYNGKIEQSTSAWQDVLKINSNYEVAYIGIGKSLLKQGENKEAMRYFKLGNNREKYSEAFKRYRKEIVLDRFGTIVLVVLAAVLLVIGATKLVRRRVAGKHYEEVGILKNPFYTMLHPFNGFWEMKFEKKGRLKIAIGVLLLLAVFTILKRQYSGFVVNYNNPAELNSIDELKFILLPFLLWCVANWSLTTLMDGEGKFREIVMATGYSLMPLMLVYLPQTLYSNVITADESSFYYLLNTIAVGWFIGLLFVGTMTVHQYSAGKTLLTMLLTLVVIGIILFLGMLFFNMTQEMVSFFKSLYAEMSFRWQ</sequence>
<comment type="subcellular location">
    <subcellularLocation>
        <location evidence="1">Membrane</location>
        <topology evidence="1">Multi-pass membrane protein</topology>
    </subcellularLocation>
</comment>
<keyword evidence="11" id="KW-1185">Reference proteome</keyword>
<keyword evidence="4 7" id="KW-1133">Transmembrane helix</keyword>
<feature type="domain" description="Yip1" evidence="9">
    <location>
        <begin position="493"/>
        <end position="661"/>
    </location>
</feature>
<evidence type="ECO:0000256" key="4">
    <source>
        <dbReference type="ARBA" id="ARBA00022989"/>
    </source>
</evidence>
<keyword evidence="5 7" id="KW-0472">Membrane</keyword>
<keyword evidence="8" id="KW-0732">Signal</keyword>
<evidence type="ECO:0000313" key="11">
    <source>
        <dbReference type="Proteomes" id="UP000479114"/>
    </source>
</evidence>
<evidence type="ECO:0000256" key="6">
    <source>
        <dbReference type="PROSITE-ProRule" id="PRU00504"/>
    </source>
</evidence>
<dbReference type="Gene3D" id="2.120.10.30">
    <property type="entry name" value="TolB, C-terminal domain"/>
    <property type="match status" value="2"/>
</dbReference>
<feature type="transmembrane region" description="Helical" evidence="7">
    <location>
        <begin position="613"/>
        <end position="633"/>
    </location>
</feature>
<evidence type="ECO:0000256" key="7">
    <source>
        <dbReference type="SAM" id="Phobius"/>
    </source>
</evidence>
<dbReference type="PANTHER" id="PTHR24104">
    <property type="entry name" value="E3 UBIQUITIN-PROTEIN LIGASE NHLRC1-RELATED"/>
    <property type="match status" value="1"/>
</dbReference>
<dbReference type="InterPro" id="IPR001258">
    <property type="entry name" value="NHL_repeat"/>
</dbReference>
<dbReference type="EMBL" id="CP048286">
    <property type="protein sequence ID" value="QHW33751.1"/>
    <property type="molecule type" value="Genomic_DNA"/>
</dbReference>
<feature type="transmembrane region" description="Helical" evidence="7">
    <location>
        <begin position="645"/>
        <end position="666"/>
    </location>
</feature>
<keyword evidence="3" id="KW-0677">Repeat</keyword>
<dbReference type="Pfam" id="PF04893">
    <property type="entry name" value="Yip1"/>
    <property type="match status" value="1"/>
</dbReference>
<dbReference type="PROSITE" id="PS51125">
    <property type="entry name" value="NHL"/>
    <property type="match status" value="1"/>
</dbReference>
<dbReference type="GO" id="GO:0008270">
    <property type="term" value="F:zinc ion binding"/>
    <property type="evidence" value="ECO:0007669"/>
    <property type="project" value="UniProtKB-KW"/>
</dbReference>
<evidence type="ECO:0000259" key="9">
    <source>
        <dbReference type="Pfam" id="PF04893"/>
    </source>
</evidence>
<evidence type="ECO:0000256" key="8">
    <source>
        <dbReference type="SAM" id="SignalP"/>
    </source>
</evidence>
<dbReference type="SUPFAM" id="SSF48452">
    <property type="entry name" value="TPR-like"/>
    <property type="match status" value="1"/>
</dbReference>
<dbReference type="PANTHER" id="PTHR24104:SF25">
    <property type="entry name" value="PROTEIN LIN-41"/>
    <property type="match status" value="1"/>
</dbReference>
<protein>
    <recommendedName>
        <fullName evidence="9">Yip1 domain-containing protein</fullName>
    </recommendedName>
</protein>
<evidence type="ECO:0000313" key="10">
    <source>
        <dbReference type="EMBL" id="QHW33751.1"/>
    </source>
</evidence>
<dbReference type="GO" id="GO:0016020">
    <property type="term" value="C:membrane"/>
    <property type="evidence" value="ECO:0007669"/>
    <property type="project" value="UniProtKB-SubCell"/>
</dbReference>
<dbReference type="SUPFAM" id="SSF101898">
    <property type="entry name" value="NHL repeat"/>
    <property type="match status" value="1"/>
</dbReference>
<dbReference type="InterPro" id="IPR050952">
    <property type="entry name" value="TRIM-NHL_E3_ligases"/>
</dbReference>
<evidence type="ECO:0000256" key="3">
    <source>
        <dbReference type="ARBA" id="ARBA00022737"/>
    </source>
</evidence>
<accession>A0A6C0P5X2</accession>
<evidence type="ECO:0000256" key="1">
    <source>
        <dbReference type="ARBA" id="ARBA00004141"/>
    </source>
</evidence>
<proteinExistence type="predicted"/>
<gene>
    <name evidence="10" type="ORF">GZH47_25090</name>
</gene>
<dbReference type="InterPro" id="IPR006977">
    <property type="entry name" value="Yip1_dom"/>
</dbReference>
<dbReference type="RefSeq" id="WP_162643749.1">
    <property type="nucleotide sequence ID" value="NZ_CP048286.1"/>
</dbReference>
<dbReference type="KEGG" id="prz:GZH47_25090"/>
<feature type="transmembrane region" description="Helical" evidence="7">
    <location>
        <begin position="451"/>
        <end position="472"/>
    </location>
</feature>